<dbReference type="eggNOG" id="COG3187">
    <property type="taxonomic scope" value="Bacteria"/>
</dbReference>
<evidence type="ECO:0000259" key="1">
    <source>
        <dbReference type="Pfam" id="PF03724"/>
    </source>
</evidence>
<gene>
    <name evidence="2" type="ORF">FAES_0557</name>
</gene>
<organism evidence="2 3">
    <name type="scientific">Fibrella aestuarina BUZ 2</name>
    <dbReference type="NCBI Taxonomy" id="1166018"/>
    <lineage>
        <taxon>Bacteria</taxon>
        <taxon>Pseudomonadati</taxon>
        <taxon>Bacteroidota</taxon>
        <taxon>Cytophagia</taxon>
        <taxon>Cytophagales</taxon>
        <taxon>Spirosomataceae</taxon>
        <taxon>Fibrella</taxon>
    </lineage>
</organism>
<sequence>MWLISLISCNRSALPSTKTADAKKAPVAPLPEAAQWRAKRQTGIDFVAAGITPSEWSMDIDFSRQILFKPYSSATLVAEMPKPQPIGKRSGVLLDARVGGGLVATASRRSYAANRPSRMKVYIEPTAARDNLTGRTYAYTVRVDANGRRYQGYGSFIKGSDRLDGTWTLETFKGQRVRAGQFPSNELPQLMIDLSDNKVEGTTGCNKLKGEIIADGDHVQFTVKNTTNKKCANPFEETYLEALQQSTLFRIGKDRLTLLANGQYVMTLTKAP</sequence>
<dbReference type="HOGENOM" id="CLU_1022130_0_0_10"/>
<keyword evidence="3" id="KW-1185">Reference proteome</keyword>
<reference evidence="2 3" key="1">
    <citation type="journal article" date="2012" name="J. Bacteriol.">
        <title>Genome Sequence of Fibrella aestuarina BUZ 2T, a Filamentous Marine Bacterium.</title>
        <authorList>
            <person name="Filippini M."/>
            <person name="Qi W."/>
            <person name="Blom J."/>
            <person name="Goesmann A."/>
            <person name="Smits T.H."/>
            <person name="Bagheri H.C."/>
        </authorList>
    </citation>
    <scope>NUCLEOTIDE SEQUENCE [LARGE SCALE GENOMIC DNA]</scope>
    <source>
        <strain evidence="3">BUZ 2T</strain>
    </source>
</reference>
<name>I0K365_9BACT</name>
<evidence type="ECO:0000313" key="2">
    <source>
        <dbReference type="EMBL" id="CCG98568.1"/>
    </source>
</evidence>
<dbReference type="Pfam" id="PF03724">
    <property type="entry name" value="META"/>
    <property type="match status" value="1"/>
</dbReference>
<dbReference type="STRING" id="1166018.FAES_0557"/>
<dbReference type="EMBL" id="HE796683">
    <property type="protein sequence ID" value="CCG98568.1"/>
    <property type="molecule type" value="Genomic_DNA"/>
</dbReference>
<dbReference type="PANTHER" id="PTHR35535">
    <property type="entry name" value="HEAT SHOCK PROTEIN HSLJ"/>
    <property type="match status" value="1"/>
</dbReference>
<protein>
    <recommendedName>
        <fullName evidence="1">DUF306 domain-containing protein</fullName>
    </recommendedName>
</protein>
<dbReference type="InterPro" id="IPR038670">
    <property type="entry name" value="HslJ-like_sf"/>
</dbReference>
<proteinExistence type="predicted"/>
<dbReference type="PANTHER" id="PTHR35535:SF1">
    <property type="entry name" value="HEAT SHOCK PROTEIN HSLJ"/>
    <property type="match status" value="1"/>
</dbReference>
<accession>I0K365</accession>
<dbReference type="Gene3D" id="2.40.128.270">
    <property type="match status" value="1"/>
</dbReference>
<dbReference type="InterPro" id="IPR053147">
    <property type="entry name" value="Hsp_HslJ-like"/>
</dbReference>
<feature type="domain" description="DUF306" evidence="1">
    <location>
        <begin position="164"/>
        <end position="268"/>
    </location>
</feature>
<dbReference type="InterPro" id="IPR005184">
    <property type="entry name" value="DUF306_Meta_HslJ"/>
</dbReference>
<dbReference type="KEGG" id="fae:FAES_0557"/>
<dbReference type="AlphaFoldDB" id="I0K365"/>
<evidence type="ECO:0000313" key="3">
    <source>
        <dbReference type="Proteomes" id="UP000011058"/>
    </source>
</evidence>
<dbReference type="Proteomes" id="UP000011058">
    <property type="component" value="Chromosome"/>
</dbReference>